<keyword evidence="3" id="KW-1185">Reference proteome</keyword>
<gene>
    <name evidence="2" type="ORF">ACFQ3L_03950</name>
</gene>
<dbReference type="EMBL" id="JBHTMO010000007">
    <property type="protein sequence ID" value="MFD1392744.1"/>
    <property type="molecule type" value="Genomic_DNA"/>
</dbReference>
<dbReference type="PANTHER" id="PTHR37694:SF1">
    <property type="entry name" value="SLR8022 PROTEIN"/>
    <property type="match status" value="1"/>
</dbReference>
<dbReference type="RefSeq" id="WP_125586283.1">
    <property type="nucleotide sequence ID" value="NZ_JBHTMO010000007.1"/>
</dbReference>
<dbReference type="Gene3D" id="2.60.120.10">
    <property type="entry name" value="Jelly Rolls"/>
    <property type="match status" value="1"/>
</dbReference>
<dbReference type="InterPro" id="IPR013096">
    <property type="entry name" value="Cupin_2"/>
</dbReference>
<accession>A0ABW4B6T6</accession>
<dbReference type="Proteomes" id="UP001597249">
    <property type="component" value="Unassembled WGS sequence"/>
</dbReference>
<evidence type="ECO:0000259" key="1">
    <source>
        <dbReference type="Pfam" id="PF07883"/>
    </source>
</evidence>
<name>A0ABW4B6T6_9LACO</name>
<dbReference type="SUPFAM" id="SSF51182">
    <property type="entry name" value="RmlC-like cupins"/>
    <property type="match status" value="1"/>
</dbReference>
<comment type="caution">
    <text evidence="2">The sequence shown here is derived from an EMBL/GenBank/DDBJ whole genome shotgun (WGS) entry which is preliminary data.</text>
</comment>
<evidence type="ECO:0000313" key="2">
    <source>
        <dbReference type="EMBL" id="MFD1392744.1"/>
    </source>
</evidence>
<proteinExistence type="predicted"/>
<evidence type="ECO:0000313" key="3">
    <source>
        <dbReference type="Proteomes" id="UP001597249"/>
    </source>
</evidence>
<dbReference type="InterPro" id="IPR011051">
    <property type="entry name" value="RmlC_Cupin_sf"/>
</dbReference>
<dbReference type="CDD" id="cd02230">
    <property type="entry name" value="cupin_HP0902-like"/>
    <property type="match status" value="1"/>
</dbReference>
<dbReference type="InterPro" id="IPR014710">
    <property type="entry name" value="RmlC-like_jellyroll"/>
</dbReference>
<feature type="domain" description="Cupin type-2" evidence="1">
    <location>
        <begin position="43"/>
        <end position="99"/>
    </location>
</feature>
<organism evidence="2 3">
    <name type="scientific">Lacticaseibacillus jixianensis</name>
    <dbReference type="NCBI Taxonomy" id="2486012"/>
    <lineage>
        <taxon>Bacteria</taxon>
        <taxon>Bacillati</taxon>
        <taxon>Bacillota</taxon>
        <taxon>Bacilli</taxon>
        <taxon>Lactobacillales</taxon>
        <taxon>Lactobacillaceae</taxon>
        <taxon>Lacticaseibacillus</taxon>
    </lineage>
</organism>
<protein>
    <submittedName>
        <fullName evidence="2">Cupin domain-containing protein</fullName>
    </submittedName>
</protein>
<reference evidence="3" key="1">
    <citation type="journal article" date="2019" name="Int. J. Syst. Evol. Microbiol.">
        <title>The Global Catalogue of Microorganisms (GCM) 10K type strain sequencing project: providing services to taxonomists for standard genome sequencing and annotation.</title>
        <authorList>
            <consortium name="The Broad Institute Genomics Platform"/>
            <consortium name="The Broad Institute Genome Sequencing Center for Infectious Disease"/>
            <person name="Wu L."/>
            <person name="Ma J."/>
        </authorList>
    </citation>
    <scope>NUCLEOTIDE SEQUENCE [LARGE SCALE GENOMIC DNA]</scope>
    <source>
        <strain evidence="3">CCM 8911</strain>
    </source>
</reference>
<dbReference type="PANTHER" id="PTHR37694">
    <property type="entry name" value="SLR8022 PROTEIN"/>
    <property type="match status" value="1"/>
</dbReference>
<sequence length="113" mass="11934">MTYIDKIPQSEVVDLKQLIDLAAGEVTSRTLVQRPELTMTLFAVGTGEEIGGHEAAGDAMVNVLSGAAEITIADQTYLVAAGQTIVIPAGKRHSLYAKAGFQMLLTVVKPVAH</sequence>
<dbReference type="Pfam" id="PF07883">
    <property type="entry name" value="Cupin_2"/>
    <property type="match status" value="1"/>
</dbReference>